<dbReference type="AlphaFoldDB" id="A0A7S1XH67"/>
<evidence type="ECO:0000259" key="2">
    <source>
        <dbReference type="SMART" id="SM00960"/>
    </source>
</evidence>
<dbReference type="SMART" id="SM00960">
    <property type="entry name" value="Robl_LC7"/>
    <property type="match status" value="1"/>
</dbReference>
<dbReference type="SUPFAM" id="SSF103196">
    <property type="entry name" value="Roadblock/LC7 domain"/>
    <property type="match status" value="1"/>
</dbReference>
<sequence length="127" mass="13745">MLRPKKLQDLMGQLESRGVECAMLLTWDGSLLASSTSLVPTASSRVKVIAAVASNAMRSLSLSTDPGPREEPGMIFLECEGAWIGIHSVSDIMILCVVTDSLTSPGMLSLKLRSTVAYLHREIQRIT</sequence>
<dbReference type="GO" id="GO:0060090">
    <property type="term" value="F:molecular adaptor activity"/>
    <property type="evidence" value="ECO:0007669"/>
    <property type="project" value="InterPro"/>
</dbReference>
<organism evidence="3">
    <name type="scientific">Compsopogon caeruleus</name>
    <dbReference type="NCBI Taxonomy" id="31354"/>
    <lineage>
        <taxon>Eukaryota</taxon>
        <taxon>Rhodophyta</taxon>
        <taxon>Compsopogonophyceae</taxon>
        <taxon>Compsopogonales</taxon>
        <taxon>Compsopogonaceae</taxon>
        <taxon>Compsopogon</taxon>
    </lineage>
</organism>
<name>A0A7S1XH67_9RHOD</name>
<dbReference type="InterPro" id="IPR037587">
    <property type="entry name" value="LAMTOR2-like"/>
</dbReference>
<feature type="domain" description="Roadblock/LAMTOR2" evidence="2">
    <location>
        <begin position="7"/>
        <end position="99"/>
    </location>
</feature>
<proteinExistence type="inferred from homology"/>
<comment type="similarity">
    <text evidence="1">Belongs to the GAMAD family.</text>
</comment>
<dbReference type="Gene3D" id="3.30.450.30">
    <property type="entry name" value="Dynein light chain 2a, cytoplasmic"/>
    <property type="match status" value="1"/>
</dbReference>
<dbReference type="EMBL" id="HBGH01016659">
    <property type="protein sequence ID" value="CAD9237116.1"/>
    <property type="molecule type" value="Transcribed_RNA"/>
</dbReference>
<dbReference type="Pfam" id="PF03259">
    <property type="entry name" value="Robl_LC7"/>
    <property type="match status" value="1"/>
</dbReference>
<evidence type="ECO:0000256" key="1">
    <source>
        <dbReference type="ARBA" id="ARBA00007191"/>
    </source>
</evidence>
<dbReference type="InterPro" id="IPR004942">
    <property type="entry name" value="Roadblock/LAMTOR2_dom"/>
</dbReference>
<gene>
    <name evidence="3" type="ORF">CCAE0312_LOCUS9214</name>
</gene>
<accession>A0A7S1XH67</accession>
<dbReference type="GO" id="GO:0005085">
    <property type="term" value="F:guanyl-nucleotide exchange factor activity"/>
    <property type="evidence" value="ECO:0007669"/>
    <property type="project" value="InterPro"/>
</dbReference>
<reference evidence="3" key="1">
    <citation type="submission" date="2021-01" db="EMBL/GenBank/DDBJ databases">
        <authorList>
            <person name="Corre E."/>
            <person name="Pelletier E."/>
            <person name="Niang G."/>
            <person name="Scheremetjew M."/>
            <person name="Finn R."/>
            <person name="Kale V."/>
            <person name="Holt S."/>
            <person name="Cochrane G."/>
            <person name="Meng A."/>
            <person name="Brown T."/>
            <person name="Cohen L."/>
        </authorList>
    </citation>
    <scope>NUCLEOTIDE SEQUENCE</scope>
    <source>
        <strain evidence="3">SAG 36.94</strain>
    </source>
</reference>
<dbReference type="GO" id="GO:0032008">
    <property type="term" value="P:positive regulation of TOR signaling"/>
    <property type="evidence" value="ECO:0007669"/>
    <property type="project" value="InterPro"/>
</dbReference>
<evidence type="ECO:0000313" key="3">
    <source>
        <dbReference type="EMBL" id="CAD9237116.1"/>
    </source>
</evidence>
<protein>
    <recommendedName>
        <fullName evidence="2">Roadblock/LAMTOR2 domain-containing protein</fullName>
    </recommendedName>
</protein>
<dbReference type="PANTHER" id="PTHR13323">
    <property type="entry name" value="LATE ENDOSOMAL/LYSOSOMAL MP1 INTERACTING PROTEIN"/>
    <property type="match status" value="1"/>
</dbReference>